<dbReference type="RefSeq" id="WP_062409565.1">
    <property type="nucleotide sequence ID" value="NZ_BJCS01000010.1"/>
</dbReference>
<dbReference type="PROSITE" id="PS50111">
    <property type="entry name" value="CHEMOTAXIS_TRANSDUC_2"/>
    <property type="match status" value="1"/>
</dbReference>
<dbReference type="EMBL" id="CP013652">
    <property type="protein sequence ID" value="ALS23688.1"/>
    <property type="molecule type" value="Genomic_DNA"/>
</dbReference>
<proteinExistence type="predicted"/>
<dbReference type="GO" id="GO:0007165">
    <property type="term" value="P:signal transduction"/>
    <property type="evidence" value="ECO:0007669"/>
    <property type="project" value="UniProtKB-KW"/>
</dbReference>
<dbReference type="KEGG" id="pnp:IJ22_33270"/>
<evidence type="ECO:0000313" key="2">
    <source>
        <dbReference type="EMBL" id="ALS23688.1"/>
    </source>
</evidence>
<dbReference type="PANTHER" id="PTHR32089">
    <property type="entry name" value="METHYL-ACCEPTING CHEMOTAXIS PROTEIN MCPB"/>
    <property type="match status" value="1"/>
</dbReference>
<dbReference type="OrthoDB" id="9807021at2"/>
<keyword evidence="1" id="KW-0807">Transducer</keyword>
<name>A0A0U2UBV0_9BACL</name>
<dbReference type="GO" id="GO:0016020">
    <property type="term" value="C:membrane"/>
    <property type="evidence" value="ECO:0007669"/>
    <property type="project" value="InterPro"/>
</dbReference>
<accession>A0A0U2UBV0</accession>
<dbReference type="PANTHER" id="PTHR32089:SF112">
    <property type="entry name" value="LYSOZYME-LIKE PROTEIN-RELATED"/>
    <property type="match status" value="1"/>
</dbReference>
<dbReference type="Pfam" id="PF00015">
    <property type="entry name" value="MCPsignal"/>
    <property type="match status" value="1"/>
</dbReference>
<dbReference type="Proteomes" id="UP000061660">
    <property type="component" value="Chromosome"/>
</dbReference>
<gene>
    <name evidence="2" type="ORF">IJ22_33270</name>
</gene>
<sequence length="274" mass="29850">MNQLLAHFCAIAPFWNSLSQEDTTIGVSDTEKFLEYIPGRTFTLGLKAGDPIKPGGITHRTLTSGTRQIGYVPREVFGVPTIAIGLPVYDGDRLVGCISTAITREKQEQLFHAAERLSSSMQHLAATSQQFSASSAEVERIISQIADQTVRLSQNIDGIESITNLLKEVSVRTHLLSINTKIETAHLGDKGKAMGVVAQEINKLSADTKESSTSIAHMLAEIASAVQMINDRMQMVHKIVSEQLDGIVDIARTTSDLAEHAEKLHRLSEFVAAD</sequence>
<organism evidence="2 3">
    <name type="scientific">Paenibacillus naphthalenovorans</name>
    <dbReference type="NCBI Taxonomy" id="162209"/>
    <lineage>
        <taxon>Bacteria</taxon>
        <taxon>Bacillati</taxon>
        <taxon>Bacillota</taxon>
        <taxon>Bacilli</taxon>
        <taxon>Bacillales</taxon>
        <taxon>Paenibacillaceae</taxon>
        <taxon>Paenibacillus</taxon>
    </lineage>
</organism>
<evidence type="ECO:0000256" key="1">
    <source>
        <dbReference type="ARBA" id="ARBA00023224"/>
    </source>
</evidence>
<dbReference type="InterPro" id="IPR004089">
    <property type="entry name" value="MCPsignal_dom"/>
</dbReference>
<dbReference type="PATRIC" id="fig|162209.4.peg.3560"/>
<protein>
    <submittedName>
        <fullName evidence="2">Chemotaxis protein</fullName>
    </submittedName>
</protein>
<dbReference type="AlphaFoldDB" id="A0A0U2UBV0"/>
<reference evidence="3" key="1">
    <citation type="submission" date="2015-12" db="EMBL/GenBank/DDBJ databases">
        <title>Complete genome sequences of two moderately thermophilic Paenibacillus species.</title>
        <authorList>
            <person name="Butler R.III."/>
            <person name="Wang J."/>
            <person name="Stark B.C."/>
            <person name="Pombert J.-F."/>
        </authorList>
    </citation>
    <scope>NUCLEOTIDE SEQUENCE [LARGE SCALE GENOMIC DNA]</scope>
    <source>
        <strain evidence="3">32O-Y</strain>
    </source>
</reference>
<dbReference type="STRING" id="162209.IJ22_33270"/>
<keyword evidence="3" id="KW-1185">Reference proteome</keyword>
<dbReference type="SUPFAM" id="SSF58104">
    <property type="entry name" value="Methyl-accepting chemotaxis protein (MCP) signaling domain"/>
    <property type="match status" value="1"/>
</dbReference>
<dbReference type="Gene3D" id="1.10.287.950">
    <property type="entry name" value="Methyl-accepting chemotaxis protein"/>
    <property type="match status" value="1"/>
</dbReference>
<evidence type="ECO:0000313" key="3">
    <source>
        <dbReference type="Proteomes" id="UP000061660"/>
    </source>
</evidence>
<reference evidence="2 3" key="2">
    <citation type="journal article" date="2016" name="Genome Announc.">
        <title>Complete Genome Sequences of Two Interactive Moderate Thermophiles, Paenibacillus napthalenovorans 32O-Y and Paenibacillus sp. 32O-W.</title>
        <authorList>
            <person name="Butler R.R.III."/>
            <person name="Wang J."/>
            <person name="Stark B.C."/>
            <person name="Pombert J.F."/>
        </authorList>
    </citation>
    <scope>NUCLEOTIDE SEQUENCE [LARGE SCALE GENOMIC DNA]</scope>
    <source>
        <strain evidence="2 3">32O-Y</strain>
    </source>
</reference>